<evidence type="ECO:0000256" key="1">
    <source>
        <dbReference type="SAM" id="Phobius"/>
    </source>
</evidence>
<keyword evidence="1" id="KW-1133">Transmembrane helix</keyword>
<keyword evidence="1" id="KW-0812">Transmembrane</keyword>
<evidence type="ECO:0000313" key="2">
    <source>
        <dbReference type="EMBL" id="SFQ38556.1"/>
    </source>
</evidence>
<sequence length="72" mass="8416">MREKNKARIKAVIILGFLLGFLAFSIYVYHQYETIKEKSLLKYEGNLSIFSERGWNVDKEGTGGYVHFLKQK</sequence>
<accession>A0A1I5Y306</accession>
<reference evidence="2 3" key="1">
    <citation type="submission" date="2016-10" db="EMBL/GenBank/DDBJ databases">
        <authorList>
            <person name="Varghese N."/>
            <person name="Submissions S."/>
        </authorList>
    </citation>
    <scope>NUCLEOTIDE SEQUENCE [LARGE SCALE GENOMIC DNA]</scope>
    <source>
        <strain evidence="2 3">DSM 13796</strain>
    </source>
</reference>
<dbReference type="RefSeq" id="WP_061803634.1">
    <property type="nucleotide sequence ID" value="NZ_FOXX01000002.1"/>
</dbReference>
<gene>
    <name evidence="2" type="ORF">SAMN02745910_01203</name>
</gene>
<dbReference type="Proteomes" id="UP000182762">
    <property type="component" value="Unassembled WGS sequence"/>
</dbReference>
<proteinExistence type="predicted"/>
<dbReference type="GeneID" id="93709928"/>
<evidence type="ECO:0000313" key="3">
    <source>
        <dbReference type="Proteomes" id="UP000182762"/>
    </source>
</evidence>
<feature type="transmembrane region" description="Helical" evidence="1">
    <location>
        <begin position="12"/>
        <end position="30"/>
    </location>
</feature>
<comment type="caution">
    <text evidence="2">The sequence shown here is derived from an EMBL/GenBank/DDBJ whole genome shotgun (WGS) entry which is preliminary data.</text>
</comment>
<name>A0A1I5Y306_9BACI</name>
<keyword evidence="3" id="KW-1185">Reference proteome</keyword>
<protein>
    <submittedName>
        <fullName evidence="2">Uncharacterized protein</fullName>
    </submittedName>
</protein>
<organism evidence="2 3">
    <name type="scientific">Priestia endophytica DSM 13796</name>
    <dbReference type="NCBI Taxonomy" id="1121089"/>
    <lineage>
        <taxon>Bacteria</taxon>
        <taxon>Bacillati</taxon>
        <taxon>Bacillota</taxon>
        <taxon>Bacilli</taxon>
        <taxon>Bacillales</taxon>
        <taxon>Bacillaceae</taxon>
        <taxon>Priestia</taxon>
    </lineage>
</organism>
<dbReference type="EMBL" id="FOXX01000002">
    <property type="protein sequence ID" value="SFQ38556.1"/>
    <property type="molecule type" value="Genomic_DNA"/>
</dbReference>
<keyword evidence="1" id="KW-0472">Membrane</keyword>